<organism evidence="1 2">
    <name type="scientific">Xenorhabdus beddingii</name>
    <dbReference type="NCBI Taxonomy" id="40578"/>
    <lineage>
        <taxon>Bacteria</taxon>
        <taxon>Pseudomonadati</taxon>
        <taxon>Pseudomonadota</taxon>
        <taxon>Gammaproteobacteria</taxon>
        <taxon>Enterobacterales</taxon>
        <taxon>Morganellaceae</taxon>
        <taxon>Xenorhabdus</taxon>
    </lineage>
</organism>
<evidence type="ECO:0008006" key="3">
    <source>
        <dbReference type="Google" id="ProtNLM"/>
    </source>
</evidence>
<dbReference type="Gene3D" id="6.10.200.10">
    <property type="entry name" value="Regulatory phage protein Cox"/>
    <property type="match status" value="1"/>
</dbReference>
<protein>
    <recommendedName>
        <fullName evidence="3">Regulatory protein</fullName>
    </recommendedName>
</protein>
<reference evidence="1 2" key="1">
    <citation type="submission" date="2017-01" db="EMBL/GenBank/DDBJ databases">
        <title>Deconstructing symbiosis and pathogenesis requirements using a combined genomic-metabolomic approach.</title>
        <authorList>
            <person name="Tobias N.J."/>
            <person name="Wolff H."/>
            <person name="Djahanschiri B."/>
            <person name="Ebersberger I."/>
            <person name="Bode H.B."/>
        </authorList>
    </citation>
    <scope>NUCLEOTIDE SEQUENCE [LARGE SCALE GENOMIC DNA]</scope>
    <source>
        <strain evidence="1 2">DSM 4764</strain>
    </source>
</reference>
<comment type="caution">
    <text evidence="1">The sequence shown here is derived from an EMBL/GenBank/DDBJ whole genome shotgun (WGS) entry which is preliminary data.</text>
</comment>
<evidence type="ECO:0000313" key="2">
    <source>
        <dbReference type="Proteomes" id="UP000194204"/>
    </source>
</evidence>
<keyword evidence="2" id="KW-1185">Reference proteome</keyword>
<evidence type="ECO:0000313" key="1">
    <source>
        <dbReference type="EMBL" id="OTA15892.1"/>
    </source>
</evidence>
<dbReference type="EMBL" id="MUBK01000050">
    <property type="protein sequence ID" value="OTA15892.1"/>
    <property type="molecule type" value="Genomic_DNA"/>
</dbReference>
<gene>
    <name evidence="1" type="ORF">Xbed_03542</name>
</gene>
<name>A0A1Y2SB17_9GAMM</name>
<dbReference type="RefSeq" id="WP_086114133.1">
    <property type="nucleotide sequence ID" value="NZ_CAWNHF010000157.1"/>
</dbReference>
<dbReference type="AlphaFoldDB" id="A0A1Y2SB17"/>
<dbReference type="Proteomes" id="UP000194204">
    <property type="component" value="Unassembled WGS sequence"/>
</dbReference>
<sequence>MNEKLLRLLFQIPDPITVNEFRRRTGKSESSIRKLISCGRLPIKNERTQRAHIMIMWNEWLEIVYDANQKIPSFEREGWKASWLEVNKLVDD</sequence>
<accession>A0A1Y2SB17</accession>
<dbReference type="InterPro" id="IPR038147">
    <property type="entry name" value="Cox_sf"/>
</dbReference>
<dbReference type="OrthoDB" id="5882137at2"/>
<dbReference type="STRING" id="40578.Xbed_03542"/>
<proteinExistence type="predicted"/>